<feature type="domain" description="DUF4015" evidence="3">
    <location>
        <begin position="102"/>
        <end position="422"/>
    </location>
</feature>
<keyword evidence="2" id="KW-0732">Signal</keyword>
<dbReference type="PROSITE" id="PS51257">
    <property type="entry name" value="PROKAR_LIPOPROTEIN"/>
    <property type="match status" value="1"/>
</dbReference>
<feature type="chain" id="PRO_5045705307" evidence="2">
    <location>
        <begin position="26"/>
        <end position="425"/>
    </location>
</feature>
<dbReference type="RefSeq" id="WP_213484892.1">
    <property type="nucleotide sequence ID" value="NZ_CAJRAY010000061.1"/>
</dbReference>
<dbReference type="Gene3D" id="3.20.20.80">
    <property type="entry name" value="Glycosidases"/>
    <property type="match status" value="1"/>
</dbReference>
<sequence>MTGRALTVRGMALAAALLLAGGCAAGDGSEDRRKERQPADQRMSEFVQADPGAEHPSKTETSKPNGRADESAPVRRSAERDAFEPRGRTGSDAPAIPDDIRGIYVSGWIAGSKEPMERLIRLVDETDLNAMVIDVKNDYGQLTYRSSLPEVRAVGADRGAQVRDMAGLLRRLKAKRIYTIGRVVVFKDPLLARAKPEWAFHTASGALWRDRKGQPWVEPYRPEVRAYNIAIAKEAAALGFDEIQFDYVRFPDNGEAMDRVVRYRNPEGWTKREAIGRFLRDARSALHATGTALSADVFGLVTTARDDMGIGQTWREIAPAVDVISPMVYPSHYAGGTYGIRHPDLAPSAVVRHALDDAGKRNRVLSAEGASPAKIRPWLQAFTAAWLRPHQPYRARQIREQIRAAEEAGVKQFLLWNPSCTYDYR</sequence>
<feature type="compositionally biased region" description="Basic and acidic residues" evidence="1">
    <location>
        <begin position="52"/>
        <end position="89"/>
    </location>
</feature>
<dbReference type="Proteomes" id="UP000681526">
    <property type="component" value="Unassembled WGS sequence"/>
</dbReference>
<accession>A0ABN7S3Y9</accession>
<dbReference type="EMBL" id="CAJRAY010000061">
    <property type="protein sequence ID" value="CAG5088941.1"/>
    <property type="molecule type" value="Genomic_DNA"/>
</dbReference>
<evidence type="ECO:0000256" key="1">
    <source>
        <dbReference type="SAM" id="MobiDB-lite"/>
    </source>
</evidence>
<keyword evidence="5" id="KW-1185">Reference proteome</keyword>
<dbReference type="InterPro" id="IPR017853">
    <property type="entry name" value="GH"/>
</dbReference>
<feature type="compositionally biased region" description="Basic and acidic residues" evidence="1">
    <location>
        <begin position="29"/>
        <end position="43"/>
    </location>
</feature>
<feature type="region of interest" description="Disordered" evidence="1">
    <location>
        <begin position="23"/>
        <end position="95"/>
    </location>
</feature>
<dbReference type="InterPro" id="IPR052177">
    <property type="entry name" value="Divisome_Glycosyl_Hydrolase"/>
</dbReference>
<organism evidence="4 5">
    <name type="scientific">Thermobacillus xylanilyticus</name>
    <dbReference type="NCBI Taxonomy" id="76633"/>
    <lineage>
        <taxon>Bacteria</taxon>
        <taxon>Bacillati</taxon>
        <taxon>Bacillota</taxon>
        <taxon>Bacilli</taxon>
        <taxon>Bacillales</taxon>
        <taxon>Paenibacillaceae</taxon>
        <taxon>Thermobacillus</taxon>
    </lineage>
</organism>
<dbReference type="InterPro" id="IPR025275">
    <property type="entry name" value="DUF4015"/>
</dbReference>
<evidence type="ECO:0000313" key="5">
    <source>
        <dbReference type="Proteomes" id="UP000681526"/>
    </source>
</evidence>
<dbReference type="PANTHER" id="PTHR43405:SF1">
    <property type="entry name" value="GLYCOSYL HYDROLASE DIGH"/>
    <property type="match status" value="1"/>
</dbReference>
<evidence type="ECO:0000259" key="3">
    <source>
        <dbReference type="Pfam" id="PF13200"/>
    </source>
</evidence>
<comment type="caution">
    <text evidence="4">The sequence shown here is derived from an EMBL/GenBank/DDBJ whole genome shotgun (WGS) entry which is preliminary data.</text>
</comment>
<feature type="signal peptide" evidence="2">
    <location>
        <begin position="1"/>
        <end position="25"/>
    </location>
</feature>
<gene>
    <name evidence="4" type="primary">txxe 2245</name>
    <name evidence="4" type="ORF">TXXE_12555</name>
</gene>
<dbReference type="Pfam" id="PF13200">
    <property type="entry name" value="DUF4015"/>
    <property type="match status" value="1"/>
</dbReference>
<protein>
    <submittedName>
        <fullName evidence="4">GTP-binding protein</fullName>
    </submittedName>
</protein>
<name>A0ABN7S3Y9_THEXY</name>
<evidence type="ECO:0000313" key="4">
    <source>
        <dbReference type="EMBL" id="CAG5088941.1"/>
    </source>
</evidence>
<dbReference type="SUPFAM" id="SSF51445">
    <property type="entry name" value="(Trans)glycosidases"/>
    <property type="match status" value="1"/>
</dbReference>
<evidence type="ECO:0000256" key="2">
    <source>
        <dbReference type="SAM" id="SignalP"/>
    </source>
</evidence>
<dbReference type="PANTHER" id="PTHR43405">
    <property type="entry name" value="GLYCOSYL HYDROLASE DIGH"/>
    <property type="match status" value="1"/>
</dbReference>
<proteinExistence type="predicted"/>
<reference evidence="4 5" key="1">
    <citation type="submission" date="2021-04" db="EMBL/GenBank/DDBJ databases">
        <authorList>
            <person name="Rakotoarivonina H."/>
        </authorList>
    </citation>
    <scope>NUCLEOTIDE SEQUENCE [LARGE SCALE GENOMIC DNA]</scope>
    <source>
        <strain evidence="4 5">XE</strain>
    </source>
</reference>